<dbReference type="InterPro" id="IPR002173">
    <property type="entry name" value="Carboh/pur_kinase_PfkB_CS"/>
</dbReference>
<protein>
    <recommendedName>
        <fullName evidence="3">Carbohydrate kinase PfkB domain-containing protein</fullName>
    </recommendedName>
</protein>
<evidence type="ECO:0000256" key="2">
    <source>
        <dbReference type="ARBA" id="ARBA00022777"/>
    </source>
</evidence>
<dbReference type="GO" id="GO:0016301">
    <property type="term" value="F:kinase activity"/>
    <property type="evidence" value="ECO:0007669"/>
    <property type="project" value="UniProtKB-KW"/>
</dbReference>
<name>A0A9J5XGW7_SOLCO</name>
<dbReference type="OrthoDB" id="204058at2759"/>
<dbReference type="PANTHER" id="PTHR42774">
    <property type="entry name" value="PHOSPHOTRANSFERASE SYSTEM TRANSPORT PROTEIN"/>
    <property type="match status" value="1"/>
</dbReference>
<dbReference type="SUPFAM" id="SSF53613">
    <property type="entry name" value="Ribokinase-like"/>
    <property type="match status" value="1"/>
</dbReference>
<evidence type="ECO:0000256" key="1">
    <source>
        <dbReference type="ARBA" id="ARBA00022679"/>
    </source>
</evidence>
<dbReference type="InterPro" id="IPR029056">
    <property type="entry name" value="Ribokinase-like"/>
</dbReference>
<keyword evidence="5" id="KW-1185">Reference proteome</keyword>
<gene>
    <name evidence="4" type="ORF">H5410_047367</name>
</gene>
<dbReference type="AlphaFoldDB" id="A0A9J5XGW7"/>
<proteinExistence type="predicted"/>
<dbReference type="InterPro" id="IPR011611">
    <property type="entry name" value="PfkB_dom"/>
</dbReference>
<evidence type="ECO:0000313" key="5">
    <source>
        <dbReference type="Proteomes" id="UP000824120"/>
    </source>
</evidence>
<sequence length="150" mass="16383">MKSSKRWRRRLCNILYASYRNFNTFADNLLPEEMDVEDLFEKLNLEKDTNATLPGCISSNVAKLHAKGIGTITGKLLVGTAESLPQTELIDTTGAGDAFIGAVLYSICANMPPVKMLPFAAQVAAIKCRALGARAGLPHYTDHRLSPFLV</sequence>
<dbReference type="Pfam" id="PF00294">
    <property type="entry name" value="PfkB"/>
    <property type="match status" value="1"/>
</dbReference>
<accession>A0A9J5XGW7</accession>
<organism evidence="4 5">
    <name type="scientific">Solanum commersonii</name>
    <name type="common">Commerson's wild potato</name>
    <name type="synonym">Commerson's nightshade</name>
    <dbReference type="NCBI Taxonomy" id="4109"/>
    <lineage>
        <taxon>Eukaryota</taxon>
        <taxon>Viridiplantae</taxon>
        <taxon>Streptophyta</taxon>
        <taxon>Embryophyta</taxon>
        <taxon>Tracheophyta</taxon>
        <taxon>Spermatophyta</taxon>
        <taxon>Magnoliopsida</taxon>
        <taxon>eudicotyledons</taxon>
        <taxon>Gunneridae</taxon>
        <taxon>Pentapetalae</taxon>
        <taxon>asterids</taxon>
        <taxon>lamiids</taxon>
        <taxon>Solanales</taxon>
        <taxon>Solanaceae</taxon>
        <taxon>Solanoideae</taxon>
        <taxon>Solaneae</taxon>
        <taxon>Solanum</taxon>
    </lineage>
</organism>
<keyword evidence="2" id="KW-0418">Kinase</keyword>
<evidence type="ECO:0000259" key="3">
    <source>
        <dbReference type="Pfam" id="PF00294"/>
    </source>
</evidence>
<dbReference type="InterPro" id="IPR052562">
    <property type="entry name" value="Ketohexokinase-related"/>
</dbReference>
<feature type="domain" description="Carbohydrate kinase PfkB" evidence="3">
    <location>
        <begin position="26"/>
        <end position="138"/>
    </location>
</feature>
<reference evidence="4 5" key="1">
    <citation type="submission" date="2020-09" db="EMBL/GenBank/DDBJ databases">
        <title>De no assembly of potato wild relative species, Solanum commersonii.</title>
        <authorList>
            <person name="Cho K."/>
        </authorList>
    </citation>
    <scope>NUCLEOTIDE SEQUENCE [LARGE SCALE GENOMIC DNA]</scope>
    <source>
        <strain evidence="4">LZ3.2</strain>
        <tissue evidence="4">Leaf</tissue>
    </source>
</reference>
<dbReference type="EMBL" id="JACXVP010000009">
    <property type="protein sequence ID" value="KAG5586933.1"/>
    <property type="molecule type" value="Genomic_DNA"/>
</dbReference>
<evidence type="ECO:0000313" key="4">
    <source>
        <dbReference type="EMBL" id="KAG5586933.1"/>
    </source>
</evidence>
<dbReference type="Proteomes" id="UP000824120">
    <property type="component" value="Chromosome 9"/>
</dbReference>
<dbReference type="PROSITE" id="PS00584">
    <property type="entry name" value="PFKB_KINASES_2"/>
    <property type="match status" value="1"/>
</dbReference>
<comment type="caution">
    <text evidence="4">The sequence shown here is derived from an EMBL/GenBank/DDBJ whole genome shotgun (WGS) entry which is preliminary data.</text>
</comment>
<keyword evidence="1" id="KW-0808">Transferase</keyword>
<dbReference type="Gene3D" id="3.40.1190.20">
    <property type="match status" value="1"/>
</dbReference>
<dbReference type="PANTHER" id="PTHR42774:SF3">
    <property type="entry name" value="KETOHEXOKINASE"/>
    <property type="match status" value="1"/>
</dbReference>